<dbReference type="OrthoDB" id="5175656at2759"/>
<protein>
    <submittedName>
        <fullName evidence="3">Uncharacterized protein</fullName>
    </submittedName>
</protein>
<dbReference type="GO" id="GO:0016805">
    <property type="term" value="F:dipeptidase activity"/>
    <property type="evidence" value="ECO:0007669"/>
    <property type="project" value="InterPro"/>
</dbReference>
<comment type="similarity">
    <text evidence="1">Belongs to the peptidase C69 family. Secernin subfamily.</text>
</comment>
<feature type="transmembrane region" description="Helical" evidence="2">
    <location>
        <begin position="225"/>
        <end position="247"/>
    </location>
</feature>
<dbReference type="Pfam" id="PF03577">
    <property type="entry name" value="Peptidase_C69"/>
    <property type="match status" value="1"/>
</dbReference>
<dbReference type="AlphaFoldDB" id="A0A813FPM2"/>
<gene>
    <name evidence="3" type="ORF">PGLA1383_LOCUS31858</name>
</gene>
<evidence type="ECO:0000256" key="1">
    <source>
        <dbReference type="ARBA" id="ARBA00005705"/>
    </source>
</evidence>
<organism evidence="3 4">
    <name type="scientific">Polarella glacialis</name>
    <name type="common">Dinoflagellate</name>
    <dbReference type="NCBI Taxonomy" id="89957"/>
    <lineage>
        <taxon>Eukaryota</taxon>
        <taxon>Sar</taxon>
        <taxon>Alveolata</taxon>
        <taxon>Dinophyceae</taxon>
        <taxon>Suessiales</taxon>
        <taxon>Suessiaceae</taxon>
        <taxon>Polarella</taxon>
    </lineage>
</organism>
<keyword evidence="2" id="KW-0812">Transmembrane</keyword>
<sequence>MQEIRGQFARGFSIPRTSYSVVVQSRHPSERSIAWLAADQPMTSVFVPFVASAKRAAAFYQTGQQEIFSRDCAWWAFNFVSNWMTINFQDMMAMHVGPKIKEQQDIIMKAVKTLDEQWPESDMILEEVQMGLQEHLVGEWWTMADELVAHYSDNRYTRKDGTIRALGYPDWYLQMIGFNGEFFKIQWVQWAAMAPPLLLNLPNAFLAVASPSTFLSALGPESNAGFAQGVFLGAVLGAVGVLGVLGASRQRSSGSESSGYLLAEN</sequence>
<dbReference type="GO" id="GO:0006508">
    <property type="term" value="P:proteolysis"/>
    <property type="evidence" value="ECO:0007669"/>
    <property type="project" value="InterPro"/>
</dbReference>
<name>A0A813FPM2_POLGL</name>
<reference evidence="3" key="1">
    <citation type="submission" date="2021-02" db="EMBL/GenBank/DDBJ databases">
        <authorList>
            <person name="Dougan E. K."/>
            <person name="Rhodes N."/>
            <person name="Thang M."/>
            <person name="Chan C."/>
        </authorList>
    </citation>
    <scope>NUCLEOTIDE SEQUENCE</scope>
</reference>
<accession>A0A813FPM2</accession>
<feature type="transmembrane region" description="Helical" evidence="2">
    <location>
        <begin position="197"/>
        <end position="219"/>
    </location>
</feature>
<evidence type="ECO:0000313" key="3">
    <source>
        <dbReference type="EMBL" id="CAE8614122.1"/>
    </source>
</evidence>
<dbReference type="GO" id="GO:0070004">
    <property type="term" value="F:cysteine-type exopeptidase activity"/>
    <property type="evidence" value="ECO:0007669"/>
    <property type="project" value="InterPro"/>
</dbReference>
<evidence type="ECO:0000256" key="2">
    <source>
        <dbReference type="SAM" id="Phobius"/>
    </source>
</evidence>
<proteinExistence type="inferred from homology"/>
<dbReference type="InterPro" id="IPR005322">
    <property type="entry name" value="Peptidase_C69"/>
</dbReference>
<comment type="caution">
    <text evidence="3">The sequence shown here is derived from an EMBL/GenBank/DDBJ whole genome shotgun (WGS) entry which is preliminary data.</text>
</comment>
<keyword evidence="2" id="KW-1133">Transmembrane helix</keyword>
<keyword evidence="4" id="KW-1185">Reference proteome</keyword>
<dbReference type="EMBL" id="CAJNNV010025368">
    <property type="protein sequence ID" value="CAE8614122.1"/>
    <property type="molecule type" value="Genomic_DNA"/>
</dbReference>
<dbReference type="Proteomes" id="UP000654075">
    <property type="component" value="Unassembled WGS sequence"/>
</dbReference>
<evidence type="ECO:0000313" key="4">
    <source>
        <dbReference type="Proteomes" id="UP000654075"/>
    </source>
</evidence>
<keyword evidence="2" id="KW-0472">Membrane</keyword>